<reference evidence="8 9" key="1">
    <citation type="submission" date="2018-03" db="EMBL/GenBank/DDBJ databases">
        <title>Genomic Encyclopedia of Archaeal and Bacterial Type Strains, Phase II (KMG-II): from individual species to whole genera.</title>
        <authorList>
            <person name="Goeker M."/>
        </authorList>
    </citation>
    <scope>NUCLEOTIDE SEQUENCE [LARGE SCALE GENOMIC DNA]</scope>
    <source>
        <strain evidence="8 9">DSM 44889</strain>
    </source>
</reference>
<dbReference type="GO" id="GO:0030170">
    <property type="term" value="F:pyridoxal phosphate binding"/>
    <property type="evidence" value="ECO:0007669"/>
    <property type="project" value="InterPro"/>
</dbReference>
<evidence type="ECO:0000256" key="4">
    <source>
        <dbReference type="ARBA" id="ARBA00022679"/>
    </source>
</evidence>
<evidence type="ECO:0000313" key="8">
    <source>
        <dbReference type="EMBL" id="PWJ50198.1"/>
    </source>
</evidence>
<sequence>MSAPTHPTGTDVTPDLPPALAHPDGGSAAWLQRHGRAVMGTYGTPLRTLVRGEGAQVWDADGRRYVDLLAGIATSVLGHAHPLLTAAVTSQMATLGHVSNFFATPAQVALAEQLLAVTRAEPGGRVFFTNSGAEANEAAFKIARRTGRPRIVAARGAFHGRTMGALAMTWNPSYREPFAPLPGGVEHVPFGDVDALAAALSEVDDDGAPRGAVAAVVLEPVQGEGGVLPAPDGYLAAARRLTSEAGALLVLDEVQTGIARTGAWFAHQLPGIGLDAGTLPDVVTLAKALGGGVPVGAAVAVTDKAASLLGPGQHGTTYGGNPLATAAGLAVLHVVERDGLAERARSIGEQLQAAVDALVAQPEGQRPPLLVGLRGVGALQALVLDAPASKDVAAAALDAGFIVNAVAPDAVRIAPPLVLTDAQLAEFTDAIPGILARAAASHAASSPGSSAPTPPAPTGSPE</sequence>
<dbReference type="Gene3D" id="3.90.1150.10">
    <property type="entry name" value="Aspartate Aminotransferase, domain 1"/>
    <property type="match status" value="1"/>
</dbReference>
<dbReference type="InterPro" id="IPR015424">
    <property type="entry name" value="PyrdxlP-dep_Trfase"/>
</dbReference>
<dbReference type="NCBIfam" id="TIGR00707">
    <property type="entry name" value="argD"/>
    <property type="match status" value="1"/>
</dbReference>
<dbReference type="InterPro" id="IPR015422">
    <property type="entry name" value="PyrdxlP-dep_Trfase_small"/>
</dbReference>
<dbReference type="FunFam" id="3.40.640.10:FF:000004">
    <property type="entry name" value="Acetylornithine aminotransferase"/>
    <property type="match status" value="1"/>
</dbReference>
<comment type="cofactor">
    <cofactor evidence="1">
        <name>pyridoxal 5'-phosphate</name>
        <dbReference type="ChEBI" id="CHEBI:597326"/>
    </cofactor>
</comment>
<evidence type="ECO:0000256" key="3">
    <source>
        <dbReference type="ARBA" id="ARBA00022605"/>
    </source>
</evidence>
<dbReference type="Gene3D" id="3.40.640.10">
    <property type="entry name" value="Type I PLP-dependent aspartate aminotransferase-like (Major domain)"/>
    <property type="match status" value="1"/>
</dbReference>
<accession>A0A315ZZ75</accession>
<feature type="region of interest" description="Disordered" evidence="7">
    <location>
        <begin position="1"/>
        <end position="25"/>
    </location>
</feature>
<feature type="compositionally biased region" description="Pro residues" evidence="7">
    <location>
        <begin position="452"/>
        <end position="462"/>
    </location>
</feature>
<dbReference type="RefSeq" id="WP_245961875.1">
    <property type="nucleotide sequence ID" value="NZ_QGDQ01000023.1"/>
</dbReference>
<evidence type="ECO:0000256" key="1">
    <source>
        <dbReference type="ARBA" id="ARBA00001933"/>
    </source>
</evidence>
<name>A0A315ZZ75_9ACTN</name>
<dbReference type="InterPro" id="IPR005814">
    <property type="entry name" value="Aminotrans_3"/>
</dbReference>
<dbReference type="Pfam" id="PF00202">
    <property type="entry name" value="Aminotran_3"/>
    <property type="match status" value="1"/>
</dbReference>
<dbReference type="EMBL" id="QGDQ01000023">
    <property type="protein sequence ID" value="PWJ50198.1"/>
    <property type="molecule type" value="Genomic_DNA"/>
</dbReference>
<dbReference type="PIRSF" id="PIRSF000521">
    <property type="entry name" value="Transaminase_4ab_Lys_Orn"/>
    <property type="match status" value="1"/>
</dbReference>
<gene>
    <name evidence="8" type="ORF">BXY45_1236</name>
</gene>
<organism evidence="8 9">
    <name type="scientific">Quadrisphaera granulorum</name>
    <dbReference type="NCBI Taxonomy" id="317664"/>
    <lineage>
        <taxon>Bacteria</taxon>
        <taxon>Bacillati</taxon>
        <taxon>Actinomycetota</taxon>
        <taxon>Actinomycetes</taxon>
        <taxon>Kineosporiales</taxon>
        <taxon>Kineosporiaceae</taxon>
        <taxon>Quadrisphaera</taxon>
    </lineage>
</organism>
<evidence type="ECO:0000313" key="9">
    <source>
        <dbReference type="Proteomes" id="UP000245469"/>
    </source>
</evidence>
<evidence type="ECO:0000256" key="2">
    <source>
        <dbReference type="ARBA" id="ARBA00022576"/>
    </source>
</evidence>
<feature type="region of interest" description="Disordered" evidence="7">
    <location>
        <begin position="442"/>
        <end position="462"/>
    </location>
</feature>
<dbReference type="AlphaFoldDB" id="A0A315ZZ75"/>
<dbReference type="InterPro" id="IPR015421">
    <property type="entry name" value="PyrdxlP-dep_Trfase_major"/>
</dbReference>
<evidence type="ECO:0000256" key="7">
    <source>
        <dbReference type="SAM" id="MobiDB-lite"/>
    </source>
</evidence>
<dbReference type="InterPro" id="IPR050103">
    <property type="entry name" value="Class-III_PLP-dep_AT"/>
</dbReference>
<keyword evidence="2 8" id="KW-0032">Aminotransferase</keyword>
<keyword evidence="4 8" id="KW-0808">Transferase</keyword>
<evidence type="ECO:0000256" key="6">
    <source>
        <dbReference type="RuleBase" id="RU003560"/>
    </source>
</evidence>
<comment type="caution">
    <text evidence="8">The sequence shown here is derived from an EMBL/GenBank/DDBJ whole genome shotgun (WGS) entry which is preliminary data.</text>
</comment>
<keyword evidence="5 6" id="KW-0663">Pyridoxal phosphate</keyword>
<comment type="similarity">
    <text evidence="6">Belongs to the class-III pyridoxal-phosphate-dependent aminotransferase family.</text>
</comment>
<keyword evidence="9" id="KW-1185">Reference proteome</keyword>
<dbReference type="Proteomes" id="UP000245469">
    <property type="component" value="Unassembled WGS sequence"/>
</dbReference>
<dbReference type="CDD" id="cd00610">
    <property type="entry name" value="OAT_like"/>
    <property type="match status" value="1"/>
</dbReference>
<dbReference type="PANTHER" id="PTHR11986">
    <property type="entry name" value="AMINOTRANSFERASE CLASS III"/>
    <property type="match status" value="1"/>
</dbReference>
<proteinExistence type="inferred from homology"/>
<dbReference type="GO" id="GO:0008483">
    <property type="term" value="F:transaminase activity"/>
    <property type="evidence" value="ECO:0007669"/>
    <property type="project" value="UniProtKB-KW"/>
</dbReference>
<dbReference type="PANTHER" id="PTHR11986:SF79">
    <property type="entry name" value="ACETYLORNITHINE AMINOTRANSFERASE, MITOCHONDRIAL"/>
    <property type="match status" value="1"/>
</dbReference>
<dbReference type="GO" id="GO:0042802">
    <property type="term" value="F:identical protein binding"/>
    <property type="evidence" value="ECO:0007669"/>
    <property type="project" value="TreeGrafter"/>
</dbReference>
<keyword evidence="3" id="KW-0028">Amino-acid biosynthesis</keyword>
<evidence type="ECO:0000256" key="5">
    <source>
        <dbReference type="ARBA" id="ARBA00022898"/>
    </source>
</evidence>
<feature type="compositionally biased region" description="Low complexity" evidence="7">
    <location>
        <begin position="442"/>
        <end position="451"/>
    </location>
</feature>
<dbReference type="InterPro" id="IPR004636">
    <property type="entry name" value="AcOrn/SuccOrn_fam"/>
</dbReference>
<feature type="compositionally biased region" description="Polar residues" evidence="7">
    <location>
        <begin position="1"/>
        <end position="11"/>
    </location>
</feature>
<protein>
    <submittedName>
        <fullName evidence="8">Acetylornithine aminotransferase</fullName>
    </submittedName>
</protein>
<dbReference type="GO" id="GO:0006526">
    <property type="term" value="P:L-arginine biosynthetic process"/>
    <property type="evidence" value="ECO:0007669"/>
    <property type="project" value="UniProtKB-ARBA"/>
</dbReference>
<dbReference type="SUPFAM" id="SSF53383">
    <property type="entry name" value="PLP-dependent transferases"/>
    <property type="match status" value="1"/>
</dbReference>
<dbReference type="NCBIfam" id="NF002874">
    <property type="entry name" value="PRK03244.1"/>
    <property type="match status" value="1"/>
</dbReference>